<evidence type="ECO:0000313" key="6">
    <source>
        <dbReference type="Proteomes" id="UP000280668"/>
    </source>
</evidence>
<evidence type="ECO:0000256" key="3">
    <source>
        <dbReference type="RuleBase" id="RU000363"/>
    </source>
</evidence>
<comment type="caution">
    <text evidence="5">The sequence shown here is derived from an EMBL/GenBank/DDBJ whole genome shotgun (WGS) entry which is preliminary data.</text>
</comment>
<dbReference type="PIRSF" id="PIRSF000126">
    <property type="entry name" value="11-beta-HSD1"/>
    <property type="match status" value="1"/>
</dbReference>
<dbReference type="InterPro" id="IPR036291">
    <property type="entry name" value="NAD(P)-bd_dom_sf"/>
</dbReference>
<dbReference type="PRINTS" id="PR00080">
    <property type="entry name" value="SDRFAMILY"/>
</dbReference>
<keyword evidence="6" id="KW-1185">Reference proteome</keyword>
<dbReference type="GO" id="GO:0016491">
    <property type="term" value="F:oxidoreductase activity"/>
    <property type="evidence" value="ECO:0007669"/>
    <property type="project" value="UniProtKB-KW"/>
</dbReference>
<keyword evidence="2" id="KW-0560">Oxidoreductase</keyword>
<dbReference type="EMBL" id="RKHK01000001">
    <property type="protein sequence ID" value="ROR73270.1"/>
    <property type="molecule type" value="Genomic_DNA"/>
</dbReference>
<protein>
    <recommendedName>
        <fullName evidence="7">Short-subunit dehydrogenase</fullName>
    </recommendedName>
</protein>
<dbReference type="Pfam" id="PF00106">
    <property type="entry name" value="adh_short"/>
    <property type="match status" value="1"/>
</dbReference>
<keyword evidence="4" id="KW-0732">Signal</keyword>
<evidence type="ECO:0008006" key="7">
    <source>
        <dbReference type="Google" id="ProtNLM"/>
    </source>
</evidence>
<gene>
    <name evidence="5" type="ORF">EDD31_1645</name>
</gene>
<dbReference type="CDD" id="cd05233">
    <property type="entry name" value="SDR_c"/>
    <property type="match status" value="1"/>
</dbReference>
<evidence type="ECO:0000256" key="2">
    <source>
        <dbReference type="ARBA" id="ARBA00023002"/>
    </source>
</evidence>
<proteinExistence type="inferred from homology"/>
<dbReference type="GO" id="GO:0016020">
    <property type="term" value="C:membrane"/>
    <property type="evidence" value="ECO:0007669"/>
    <property type="project" value="TreeGrafter"/>
</dbReference>
<dbReference type="SUPFAM" id="SSF51735">
    <property type="entry name" value="NAD(P)-binding Rossmann-fold domains"/>
    <property type="match status" value="1"/>
</dbReference>
<dbReference type="PANTHER" id="PTHR44196:SF2">
    <property type="entry name" value="SHORT-CHAIN DEHYDROGENASE-RELATED"/>
    <property type="match status" value="1"/>
</dbReference>
<evidence type="ECO:0000256" key="4">
    <source>
        <dbReference type="SAM" id="SignalP"/>
    </source>
</evidence>
<dbReference type="PANTHER" id="PTHR44196">
    <property type="entry name" value="DEHYDROGENASE/REDUCTASE SDR FAMILY MEMBER 7B"/>
    <property type="match status" value="1"/>
</dbReference>
<reference evidence="5 6" key="1">
    <citation type="submission" date="2018-11" db="EMBL/GenBank/DDBJ databases">
        <title>Sequencing the genomes of 1000 actinobacteria strains.</title>
        <authorList>
            <person name="Klenk H.-P."/>
        </authorList>
    </citation>
    <scope>NUCLEOTIDE SEQUENCE [LARGE SCALE GENOMIC DNA]</scope>
    <source>
        <strain evidence="5 6">DSM 11294</strain>
    </source>
</reference>
<feature type="chain" id="PRO_5038949000" description="Short-subunit dehydrogenase" evidence="4">
    <location>
        <begin position="23"/>
        <end position="295"/>
    </location>
</feature>
<feature type="signal peptide" evidence="4">
    <location>
        <begin position="1"/>
        <end position="22"/>
    </location>
</feature>
<evidence type="ECO:0000313" key="5">
    <source>
        <dbReference type="EMBL" id="ROR73270.1"/>
    </source>
</evidence>
<dbReference type="RefSeq" id="WP_245991057.1">
    <property type="nucleotide sequence ID" value="NZ_RKHK01000001.1"/>
</dbReference>
<sequence>MTRAAWTIGVAGAAGATAAAVAAARWARPTVEVAPARPVLHGQAMVTGGTSGIGLAFARALAERGCDLVLVARHGERLKKTAGQLSWRYGITVETLEADLATREGAAAAAERLADPDRPIEVLVNNAGKGVHVPLAAEDTSEHEASIDLMIRSVLILGAAAGGAMRARGHGAIINVASVAGLIPMGAYSAIKSWVDTYSESLAMELGGDGVQVLSVRPGWVRTEFHERAGIRTTSIPDFLWLDAERVVEDALADLDRGKIHSTSTLRFKVLAAAAAHAPRPLVRWATAKIKGGRS</sequence>
<name>A0A3N2BDD8_9MICO</name>
<dbReference type="AlphaFoldDB" id="A0A3N2BDD8"/>
<organism evidence="5 6">
    <name type="scientific">Bogoriella caseilytica</name>
    <dbReference type="NCBI Taxonomy" id="56055"/>
    <lineage>
        <taxon>Bacteria</taxon>
        <taxon>Bacillati</taxon>
        <taxon>Actinomycetota</taxon>
        <taxon>Actinomycetes</taxon>
        <taxon>Micrococcales</taxon>
        <taxon>Bogoriellaceae</taxon>
        <taxon>Bogoriella</taxon>
    </lineage>
</organism>
<comment type="similarity">
    <text evidence="1 3">Belongs to the short-chain dehydrogenases/reductases (SDR) family.</text>
</comment>
<dbReference type="Proteomes" id="UP000280668">
    <property type="component" value="Unassembled WGS sequence"/>
</dbReference>
<dbReference type="Gene3D" id="3.40.50.720">
    <property type="entry name" value="NAD(P)-binding Rossmann-like Domain"/>
    <property type="match status" value="1"/>
</dbReference>
<evidence type="ECO:0000256" key="1">
    <source>
        <dbReference type="ARBA" id="ARBA00006484"/>
    </source>
</evidence>
<dbReference type="InterPro" id="IPR002347">
    <property type="entry name" value="SDR_fam"/>
</dbReference>
<accession>A0A3N2BDD8</accession>
<dbReference type="PRINTS" id="PR00081">
    <property type="entry name" value="GDHRDH"/>
</dbReference>